<dbReference type="GO" id="GO:0005886">
    <property type="term" value="C:plasma membrane"/>
    <property type="evidence" value="ECO:0007669"/>
    <property type="project" value="UniProtKB-SubCell"/>
</dbReference>
<dbReference type="EMBL" id="CP019384">
    <property type="protein sequence ID" value="QAT17130.1"/>
    <property type="molecule type" value="Genomic_DNA"/>
</dbReference>
<keyword evidence="4 7" id="KW-0812">Transmembrane</keyword>
<keyword evidence="10" id="KW-1185">Reference proteome</keyword>
<proteinExistence type="inferred from homology"/>
<evidence type="ECO:0000313" key="10">
    <source>
        <dbReference type="Proteomes" id="UP000287243"/>
    </source>
</evidence>
<reference evidence="9 10" key="1">
    <citation type="submission" date="2017-01" db="EMBL/GenBank/DDBJ databases">
        <title>First insights into the biology of 'candidatus Vampirococcus archaeovorus'.</title>
        <authorList>
            <person name="Kizina J."/>
            <person name="Jordan S."/>
            <person name="Stueber K."/>
            <person name="Reinhardt R."/>
            <person name="Harder J."/>
        </authorList>
    </citation>
    <scope>NUCLEOTIDE SEQUENCE [LARGE SCALE GENOMIC DNA]</scope>
    <source>
        <strain evidence="9 10">LiM</strain>
    </source>
</reference>
<comment type="similarity">
    <text evidence="2">Belongs to the MgtC/SapB family.</text>
</comment>
<name>A0A410P4T2_VELA1</name>
<dbReference type="InterPro" id="IPR003416">
    <property type="entry name" value="MgtC/SapB/SrpB/YhiD_fam"/>
</dbReference>
<keyword evidence="5 7" id="KW-1133">Transmembrane helix</keyword>
<keyword evidence="3" id="KW-1003">Cell membrane</keyword>
<gene>
    <name evidence="9" type="ORF">BU251_04990</name>
</gene>
<feature type="transmembrane region" description="Helical" evidence="7">
    <location>
        <begin position="69"/>
        <end position="88"/>
    </location>
</feature>
<evidence type="ECO:0000256" key="6">
    <source>
        <dbReference type="ARBA" id="ARBA00023136"/>
    </source>
</evidence>
<comment type="subcellular location">
    <subcellularLocation>
        <location evidence="1">Cell membrane</location>
        <topology evidence="1">Multi-pass membrane protein</topology>
    </subcellularLocation>
</comment>
<sequence>MITDNEMVLRILIAFVLSGLIGLERQICRHQAGLRTHILVCVGSCLIMLTSLHVFDIYKSVANMDPTRIAAGVITGIGFLGAGTIIRSPEGIRGLTTASSLWVVAALGLSIGCGFFKVSVVVTLLVLLVLLFLRGFERVMLNKGVPHGHKRQEEGD</sequence>
<feature type="domain" description="MgtC/SapB/SrpB/YhiD N-terminal" evidence="8">
    <location>
        <begin position="11"/>
        <end position="138"/>
    </location>
</feature>
<evidence type="ECO:0000256" key="4">
    <source>
        <dbReference type="ARBA" id="ARBA00022692"/>
    </source>
</evidence>
<feature type="transmembrane region" description="Helical" evidence="7">
    <location>
        <begin position="7"/>
        <end position="24"/>
    </location>
</feature>
<dbReference type="PANTHER" id="PTHR33778:SF1">
    <property type="entry name" value="MAGNESIUM TRANSPORTER YHID-RELATED"/>
    <property type="match status" value="1"/>
</dbReference>
<evidence type="ECO:0000256" key="1">
    <source>
        <dbReference type="ARBA" id="ARBA00004651"/>
    </source>
</evidence>
<dbReference type="AlphaFoldDB" id="A0A410P4T2"/>
<evidence type="ECO:0000256" key="2">
    <source>
        <dbReference type="ARBA" id="ARBA00009298"/>
    </source>
</evidence>
<dbReference type="PANTHER" id="PTHR33778">
    <property type="entry name" value="PROTEIN MGTC"/>
    <property type="match status" value="1"/>
</dbReference>
<evidence type="ECO:0000256" key="3">
    <source>
        <dbReference type="ARBA" id="ARBA00022475"/>
    </source>
</evidence>
<dbReference type="Proteomes" id="UP000287243">
    <property type="component" value="Chromosome"/>
</dbReference>
<protein>
    <recommendedName>
        <fullName evidence="8">MgtC/SapB/SrpB/YhiD N-terminal domain-containing protein</fullName>
    </recommendedName>
</protein>
<evidence type="ECO:0000256" key="5">
    <source>
        <dbReference type="ARBA" id="ARBA00022989"/>
    </source>
</evidence>
<evidence type="ECO:0000259" key="8">
    <source>
        <dbReference type="Pfam" id="PF02308"/>
    </source>
</evidence>
<dbReference type="PRINTS" id="PR01837">
    <property type="entry name" value="MGTCSAPBPROT"/>
</dbReference>
<dbReference type="KEGG" id="vai:BU251_04990"/>
<feature type="transmembrane region" description="Helical" evidence="7">
    <location>
        <begin position="100"/>
        <end position="133"/>
    </location>
</feature>
<keyword evidence="6 7" id="KW-0472">Membrane</keyword>
<evidence type="ECO:0000256" key="7">
    <source>
        <dbReference type="SAM" id="Phobius"/>
    </source>
</evidence>
<dbReference type="OrthoDB" id="9811198at2"/>
<organism evidence="9 10">
    <name type="scientific">Velamenicoccus archaeovorus</name>
    <dbReference type="NCBI Taxonomy" id="1930593"/>
    <lineage>
        <taxon>Bacteria</taxon>
        <taxon>Pseudomonadati</taxon>
        <taxon>Candidatus Omnitrophota</taxon>
        <taxon>Candidatus Velamenicoccus</taxon>
    </lineage>
</organism>
<dbReference type="Pfam" id="PF02308">
    <property type="entry name" value="MgtC"/>
    <property type="match status" value="1"/>
</dbReference>
<dbReference type="RefSeq" id="WP_128699788.1">
    <property type="nucleotide sequence ID" value="NZ_CP019384.1"/>
</dbReference>
<accession>A0A410P4T2</accession>
<evidence type="ECO:0000313" key="9">
    <source>
        <dbReference type="EMBL" id="QAT17130.1"/>
    </source>
</evidence>
<dbReference type="InterPro" id="IPR049177">
    <property type="entry name" value="MgtC_SapB_SrpB_YhiD_N"/>
</dbReference>
<feature type="transmembrane region" description="Helical" evidence="7">
    <location>
        <begin position="36"/>
        <end position="57"/>
    </location>
</feature>